<dbReference type="EMBL" id="JBHUMZ010000019">
    <property type="protein sequence ID" value="MFD2638804.1"/>
    <property type="molecule type" value="Genomic_DNA"/>
</dbReference>
<gene>
    <name evidence="1" type="ORF">ACFSW4_08015</name>
</gene>
<comment type="caution">
    <text evidence="1">The sequence shown here is derived from an EMBL/GenBank/DDBJ whole genome shotgun (WGS) entry which is preliminary data.</text>
</comment>
<organism evidence="1 2">
    <name type="scientific">Piscibacillus salipiscarius</name>
    <dbReference type="NCBI Taxonomy" id="299480"/>
    <lineage>
        <taxon>Bacteria</taxon>
        <taxon>Bacillati</taxon>
        <taxon>Bacillota</taxon>
        <taxon>Bacilli</taxon>
        <taxon>Bacillales</taxon>
        <taxon>Bacillaceae</taxon>
        <taxon>Piscibacillus</taxon>
    </lineage>
</organism>
<protein>
    <submittedName>
        <fullName evidence="1">Peroxiredoxin-like family protein</fullName>
    </submittedName>
</protein>
<accession>A0ABW5QA57</accession>
<dbReference type="InterPro" id="IPR032801">
    <property type="entry name" value="PXL2A/B/C"/>
</dbReference>
<dbReference type="RefSeq" id="WP_279401486.1">
    <property type="nucleotide sequence ID" value="NZ_JBHUMZ010000019.1"/>
</dbReference>
<proteinExistence type="predicted"/>
<name>A0ABW5QA57_9BACI</name>
<dbReference type="InterPro" id="IPR036249">
    <property type="entry name" value="Thioredoxin-like_sf"/>
</dbReference>
<reference evidence="2" key="1">
    <citation type="journal article" date="2019" name="Int. J. Syst. Evol. Microbiol.">
        <title>The Global Catalogue of Microorganisms (GCM) 10K type strain sequencing project: providing services to taxonomists for standard genome sequencing and annotation.</title>
        <authorList>
            <consortium name="The Broad Institute Genomics Platform"/>
            <consortium name="The Broad Institute Genome Sequencing Center for Infectious Disease"/>
            <person name="Wu L."/>
            <person name="Ma J."/>
        </authorList>
    </citation>
    <scope>NUCLEOTIDE SEQUENCE [LARGE SCALE GENOMIC DNA]</scope>
    <source>
        <strain evidence="2">TISTR 1571</strain>
    </source>
</reference>
<dbReference type="Proteomes" id="UP001597452">
    <property type="component" value="Unassembled WGS sequence"/>
</dbReference>
<keyword evidence="2" id="KW-1185">Reference proteome</keyword>
<dbReference type="Gene3D" id="3.40.30.10">
    <property type="entry name" value="Glutaredoxin"/>
    <property type="match status" value="1"/>
</dbReference>
<evidence type="ECO:0000313" key="1">
    <source>
        <dbReference type="EMBL" id="MFD2638804.1"/>
    </source>
</evidence>
<dbReference type="SUPFAM" id="SSF52833">
    <property type="entry name" value="Thioredoxin-like"/>
    <property type="match status" value="1"/>
</dbReference>
<dbReference type="Pfam" id="PF13911">
    <property type="entry name" value="AhpC-TSA_2"/>
    <property type="match status" value="1"/>
</dbReference>
<sequence length="145" mass="16473">MCRQLLAQLREQYEEIESEGYQIVAVAPSKASFIKQFLDAFGPYPFEIVGDPDRQAFKAIKAKRPAKIILLSKVALGVITRRLKNIIPKDEKQAKFVKKSMTSQDVYIQGATLIFDENGDLLWKHLDESPEKHAKISKILNVIKS</sequence>
<evidence type="ECO:0000313" key="2">
    <source>
        <dbReference type="Proteomes" id="UP001597452"/>
    </source>
</evidence>